<comment type="caution">
    <text evidence="2">The sequence shown here is derived from an EMBL/GenBank/DDBJ whole genome shotgun (WGS) entry which is preliminary data.</text>
</comment>
<evidence type="ECO:0000256" key="1">
    <source>
        <dbReference type="SAM" id="MobiDB-lite"/>
    </source>
</evidence>
<feature type="non-terminal residue" evidence="2">
    <location>
        <position position="1"/>
    </location>
</feature>
<dbReference type="EMBL" id="JAGTTL010000015">
    <property type="protein sequence ID" value="KAK6311985.1"/>
    <property type="molecule type" value="Genomic_DNA"/>
</dbReference>
<dbReference type="AlphaFoldDB" id="A0AAN8LIC5"/>
<reference evidence="2 3" key="1">
    <citation type="submission" date="2021-04" db="EMBL/GenBank/DDBJ databases">
        <authorList>
            <person name="De Guttry C."/>
            <person name="Zahm M."/>
            <person name="Klopp C."/>
            <person name="Cabau C."/>
            <person name="Louis A."/>
            <person name="Berthelot C."/>
            <person name="Parey E."/>
            <person name="Roest Crollius H."/>
            <person name="Montfort J."/>
            <person name="Robinson-Rechavi M."/>
            <person name="Bucao C."/>
            <person name="Bouchez O."/>
            <person name="Gislard M."/>
            <person name="Lluch J."/>
            <person name="Milhes M."/>
            <person name="Lampietro C."/>
            <person name="Lopez Roques C."/>
            <person name="Donnadieu C."/>
            <person name="Braasch I."/>
            <person name="Desvignes T."/>
            <person name="Postlethwait J."/>
            <person name="Bobe J."/>
            <person name="Wedekind C."/>
            <person name="Guiguen Y."/>
        </authorList>
    </citation>
    <scope>NUCLEOTIDE SEQUENCE [LARGE SCALE GENOMIC DNA]</scope>
    <source>
        <strain evidence="2">Cs_M1</strain>
        <tissue evidence="2">Blood</tissue>
    </source>
</reference>
<name>A0AAN8LIC5_9TELE</name>
<evidence type="ECO:0000313" key="2">
    <source>
        <dbReference type="EMBL" id="KAK6311985.1"/>
    </source>
</evidence>
<dbReference type="Proteomes" id="UP001356427">
    <property type="component" value="Unassembled WGS sequence"/>
</dbReference>
<accession>A0AAN8LIC5</accession>
<proteinExistence type="predicted"/>
<feature type="region of interest" description="Disordered" evidence="1">
    <location>
        <begin position="130"/>
        <end position="213"/>
    </location>
</feature>
<sequence>KGQQHQADGYNKRVRGTHLNVGDRVLLANKAERGKRKLADKWEATMYTIIDRNPQTHVYKVRDESGKTKVVHRNLMLDVSFLPMPELSDEETNGAASDVASEFQPPSVDALSGLAVDASEDRTCSWLNASSDSESIGEADESEMENETPHSLSRKSVQLTPTRAQSKEVRGQGENEYSPVRDLSDSSDPPDSHMTDTDSVAPIDVPDLDETGSSDINSPVTLIDSQIPSQVQGFESQVVRTRTGRVVKAVDRLIENMVQKPLTKGFVTGVRRSLSFRSLF</sequence>
<feature type="compositionally biased region" description="Polar residues" evidence="1">
    <location>
        <begin position="149"/>
        <end position="164"/>
    </location>
</feature>
<organism evidence="2 3">
    <name type="scientific">Coregonus suidteri</name>
    <dbReference type="NCBI Taxonomy" id="861788"/>
    <lineage>
        <taxon>Eukaryota</taxon>
        <taxon>Metazoa</taxon>
        <taxon>Chordata</taxon>
        <taxon>Craniata</taxon>
        <taxon>Vertebrata</taxon>
        <taxon>Euteleostomi</taxon>
        <taxon>Actinopterygii</taxon>
        <taxon>Neopterygii</taxon>
        <taxon>Teleostei</taxon>
        <taxon>Protacanthopterygii</taxon>
        <taxon>Salmoniformes</taxon>
        <taxon>Salmonidae</taxon>
        <taxon>Coregoninae</taxon>
        <taxon>Coregonus</taxon>
    </lineage>
</organism>
<feature type="compositionally biased region" description="Acidic residues" evidence="1">
    <location>
        <begin position="135"/>
        <end position="146"/>
    </location>
</feature>
<protein>
    <submittedName>
        <fullName evidence="2">Uncharacterized protein</fullName>
    </submittedName>
</protein>
<gene>
    <name evidence="2" type="ORF">J4Q44_G00176490</name>
</gene>
<evidence type="ECO:0000313" key="3">
    <source>
        <dbReference type="Proteomes" id="UP001356427"/>
    </source>
</evidence>
<feature type="compositionally biased region" description="Low complexity" evidence="1">
    <location>
        <begin position="178"/>
        <end position="189"/>
    </location>
</feature>
<keyword evidence="3" id="KW-1185">Reference proteome</keyword>